<gene>
    <name evidence="1" type="ORF">BDN72DRAFT_907491</name>
</gene>
<evidence type="ECO:0000313" key="1">
    <source>
        <dbReference type="EMBL" id="TFK57797.1"/>
    </source>
</evidence>
<dbReference type="EMBL" id="ML210049">
    <property type="protein sequence ID" value="TFK57797.1"/>
    <property type="molecule type" value="Genomic_DNA"/>
</dbReference>
<accession>A0ACD2ZWQ5</accession>
<organism evidence="1 2">
    <name type="scientific">Pluteus cervinus</name>
    <dbReference type="NCBI Taxonomy" id="181527"/>
    <lineage>
        <taxon>Eukaryota</taxon>
        <taxon>Fungi</taxon>
        <taxon>Dikarya</taxon>
        <taxon>Basidiomycota</taxon>
        <taxon>Agaricomycotina</taxon>
        <taxon>Agaricomycetes</taxon>
        <taxon>Agaricomycetidae</taxon>
        <taxon>Agaricales</taxon>
        <taxon>Pluteineae</taxon>
        <taxon>Pluteaceae</taxon>
        <taxon>Pluteus</taxon>
    </lineage>
</organism>
<proteinExistence type="predicted"/>
<sequence length="175" mass="19453">MTCYGVTQASAKLSPSQAQPRGSQAKFSLAELESSWELAGASFSPSCGNTSNSRSNTKNTEVAGPSAQINVLVPFSVQKHILPHTHSVAADYASYSRSCIPCTGFFDPRDSNFIALALIKGKVSEKEWFIFDNKHILWLPPHLRHNLLNHQIMIMSSDPMEEQIVAKLEYLCIWR</sequence>
<evidence type="ECO:0000313" key="2">
    <source>
        <dbReference type="Proteomes" id="UP000308600"/>
    </source>
</evidence>
<name>A0ACD2ZWQ5_9AGAR</name>
<keyword evidence="2" id="KW-1185">Reference proteome</keyword>
<reference evidence="1 2" key="1">
    <citation type="journal article" date="2019" name="Nat. Ecol. Evol.">
        <title>Megaphylogeny resolves global patterns of mushroom evolution.</title>
        <authorList>
            <person name="Varga T."/>
            <person name="Krizsan K."/>
            <person name="Foldi C."/>
            <person name="Dima B."/>
            <person name="Sanchez-Garcia M."/>
            <person name="Sanchez-Ramirez S."/>
            <person name="Szollosi G.J."/>
            <person name="Szarkandi J.G."/>
            <person name="Papp V."/>
            <person name="Albert L."/>
            <person name="Andreopoulos W."/>
            <person name="Angelini C."/>
            <person name="Antonin V."/>
            <person name="Barry K.W."/>
            <person name="Bougher N.L."/>
            <person name="Buchanan P."/>
            <person name="Buyck B."/>
            <person name="Bense V."/>
            <person name="Catcheside P."/>
            <person name="Chovatia M."/>
            <person name="Cooper J."/>
            <person name="Damon W."/>
            <person name="Desjardin D."/>
            <person name="Finy P."/>
            <person name="Geml J."/>
            <person name="Haridas S."/>
            <person name="Hughes K."/>
            <person name="Justo A."/>
            <person name="Karasinski D."/>
            <person name="Kautmanova I."/>
            <person name="Kiss B."/>
            <person name="Kocsube S."/>
            <person name="Kotiranta H."/>
            <person name="LaButti K.M."/>
            <person name="Lechner B.E."/>
            <person name="Liimatainen K."/>
            <person name="Lipzen A."/>
            <person name="Lukacs Z."/>
            <person name="Mihaltcheva S."/>
            <person name="Morgado L.N."/>
            <person name="Niskanen T."/>
            <person name="Noordeloos M.E."/>
            <person name="Ohm R.A."/>
            <person name="Ortiz-Santana B."/>
            <person name="Ovrebo C."/>
            <person name="Racz N."/>
            <person name="Riley R."/>
            <person name="Savchenko A."/>
            <person name="Shiryaev A."/>
            <person name="Soop K."/>
            <person name="Spirin V."/>
            <person name="Szebenyi C."/>
            <person name="Tomsovsky M."/>
            <person name="Tulloss R.E."/>
            <person name="Uehling J."/>
            <person name="Grigoriev I.V."/>
            <person name="Vagvolgyi C."/>
            <person name="Papp T."/>
            <person name="Martin F.M."/>
            <person name="Miettinen O."/>
            <person name="Hibbett D.S."/>
            <person name="Nagy L.G."/>
        </authorList>
    </citation>
    <scope>NUCLEOTIDE SEQUENCE [LARGE SCALE GENOMIC DNA]</scope>
    <source>
        <strain evidence="1 2">NL-1719</strain>
    </source>
</reference>
<protein>
    <submittedName>
        <fullName evidence="1">Uncharacterized protein</fullName>
    </submittedName>
</protein>
<dbReference type="Proteomes" id="UP000308600">
    <property type="component" value="Unassembled WGS sequence"/>
</dbReference>